<dbReference type="Proteomes" id="UP001596303">
    <property type="component" value="Unassembled WGS sequence"/>
</dbReference>
<reference evidence="3" key="1">
    <citation type="journal article" date="2019" name="Int. J. Syst. Evol. Microbiol.">
        <title>The Global Catalogue of Microorganisms (GCM) 10K type strain sequencing project: providing services to taxonomists for standard genome sequencing and annotation.</title>
        <authorList>
            <consortium name="The Broad Institute Genomics Platform"/>
            <consortium name="The Broad Institute Genome Sequencing Center for Infectious Disease"/>
            <person name="Wu L."/>
            <person name="Ma J."/>
        </authorList>
    </citation>
    <scope>NUCLEOTIDE SEQUENCE [LARGE SCALE GENOMIC DNA]</scope>
    <source>
        <strain evidence="3">CGMCC-1.15741</strain>
    </source>
</reference>
<comment type="caution">
    <text evidence="2">The sequence shown here is derived from an EMBL/GenBank/DDBJ whole genome shotgun (WGS) entry which is preliminary data.</text>
</comment>
<dbReference type="CDD" id="cd07344">
    <property type="entry name" value="M48_yhfN_like"/>
    <property type="match status" value="1"/>
</dbReference>
<dbReference type="InterPro" id="IPR053136">
    <property type="entry name" value="UTP_pyrophosphatase-like"/>
</dbReference>
<proteinExistence type="predicted"/>
<evidence type="ECO:0000259" key="1">
    <source>
        <dbReference type="Pfam" id="PF01863"/>
    </source>
</evidence>
<accession>A0ABW1SAA0</accession>
<dbReference type="PANTHER" id="PTHR30399">
    <property type="entry name" value="UNCHARACTERIZED PROTEIN YGJP"/>
    <property type="match status" value="1"/>
</dbReference>
<evidence type="ECO:0000313" key="2">
    <source>
        <dbReference type="EMBL" id="MFC6198616.1"/>
    </source>
</evidence>
<dbReference type="InterPro" id="IPR002725">
    <property type="entry name" value="YgjP-like_metallopeptidase"/>
</dbReference>
<dbReference type="Pfam" id="PF01863">
    <property type="entry name" value="YgjP-like"/>
    <property type="match status" value="1"/>
</dbReference>
<evidence type="ECO:0000313" key="3">
    <source>
        <dbReference type="Proteomes" id="UP001596303"/>
    </source>
</evidence>
<gene>
    <name evidence="2" type="ORF">ACFQDM_11015</name>
</gene>
<sequence length="245" mass="27337">MTSMKHHRFAVQSPNGTRFDVVFRENTRAKRLILRLDPKSGKAVVTAPSYRDFNAAKKFVASRTDWLEAQAVRLPTRQSVEPGGSILFRGERHLLTRSADKGRTKLIEGSPNEIDSPGALITFEDRILSFCKKSARKDLEVAVDRYAAILRASPQKITLRDTVSRWGSCSARGNLSFSWRLILAPPYVLDYVAAHEVAHLIEMNHSSAFWKLVDDAYGPHKAARQWLKSNGRQLHSLGSGGLLGG</sequence>
<name>A0ABW1SAA0_9PROT</name>
<dbReference type="PANTHER" id="PTHR30399:SF1">
    <property type="entry name" value="UTP PYROPHOSPHATASE"/>
    <property type="match status" value="1"/>
</dbReference>
<feature type="domain" description="YgjP-like metallopeptidase" evidence="1">
    <location>
        <begin position="34"/>
        <end position="230"/>
    </location>
</feature>
<organism evidence="2 3">
    <name type="scientific">Ponticaulis profundi</name>
    <dbReference type="NCBI Taxonomy" id="2665222"/>
    <lineage>
        <taxon>Bacteria</taxon>
        <taxon>Pseudomonadati</taxon>
        <taxon>Pseudomonadota</taxon>
        <taxon>Alphaproteobacteria</taxon>
        <taxon>Hyphomonadales</taxon>
        <taxon>Hyphomonadaceae</taxon>
        <taxon>Ponticaulis</taxon>
    </lineage>
</organism>
<dbReference type="RefSeq" id="WP_377378978.1">
    <property type="nucleotide sequence ID" value="NZ_JBHSSW010000012.1"/>
</dbReference>
<protein>
    <submittedName>
        <fullName evidence="2">M48 family metallopeptidase</fullName>
    </submittedName>
</protein>
<dbReference type="Gene3D" id="3.30.2010.10">
    <property type="entry name" value="Metalloproteases ('zincins'), catalytic domain"/>
    <property type="match status" value="1"/>
</dbReference>
<dbReference type="EMBL" id="JBHSSW010000012">
    <property type="protein sequence ID" value="MFC6198616.1"/>
    <property type="molecule type" value="Genomic_DNA"/>
</dbReference>
<keyword evidence="3" id="KW-1185">Reference proteome</keyword>